<evidence type="ECO:0000259" key="10">
    <source>
        <dbReference type="PROSITE" id="PS50884"/>
    </source>
</evidence>
<dbReference type="Pfam" id="PF02701">
    <property type="entry name" value="Zn_ribbon_Dof"/>
    <property type="match status" value="1"/>
</dbReference>
<comment type="caution">
    <text evidence="11">The sequence shown here is derived from an EMBL/GenBank/DDBJ whole genome shotgun (WGS) entry which is preliminary data.</text>
</comment>
<keyword evidence="2 8" id="KW-0863">Zinc-finger</keyword>
<proteinExistence type="predicted"/>
<gene>
    <name evidence="11" type="ORF">BAE44_0022503</name>
</gene>
<dbReference type="OrthoDB" id="1927254at2759"/>
<dbReference type="GO" id="GO:0008270">
    <property type="term" value="F:zinc ion binding"/>
    <property type="evidence" value="ECO:0007669"/>
    <property type="project" value="UniProtKB-KW"/>
</dbReference>
<evidence type="ECO:0000256" key="3">
    <source>
        <dbReference type="ARBA" id="ARBA00022833"/>
    </source>
</evidence>
<keyword evidence="6" id="KW-0804">Transcription</keyword>
<feature type="compositionally biased region" description="Basic and acidic residues" evidence="9">
    <location>
        <begin position="53"/>
        <end position="65"/>
    </location>
</feature>
<dbReference type="InterPro" id="IPR045174">
    <property type="entry name" value="Dof"/>
</dbReference>
<feature type="domain" description="Dof-type" evidence="10">
    <location>
        <begin position="83"/>
        <end position="137"/>
    </location>
</feature>
<dbReference type="PANTHER" id="PTHR31089:SF1">
    <property type="entry name" value="CYCLIC DOF FACTOR 3"/>
    <property type="match status" value="1"/>
</dbReference>
<dbReference type="Proteomes" id="UP000095767">
    <property type="component" value="Unassembled WGS sequence"/>
</dbReference>
<protein>
    <recommendedName>
        <fullName evidence="10">Dof-type domain-containing protein</fullName>
    </recommendedName>
</protein>
<keyword evidence="12" id="KW-1185">Reference proteome</keyword>
<comment type="subcellular location">
    <subcellularLocation>
        <location evidence="8">Nucleus</location>
    </subcellularLocation>
</comment>
<accession>A0A1E5UU95</accession>
<feature type="region of interest" description="Disordered" evidence="9">
    <location>
        <begin position="1"/>
        <end position="75"/>
    </location>
</feature>
<evidence type="ECO:0000256" key="9">
    <source>
        <dbReference type="SAM" id="MobiDB-lite"/>
    </source>
</evidence>
<dbReference type="GO" id="GO:0003700">
    <property type="term" value="F:DNA-binding transcription factor activity"/>
    <property type="evidence" value="ECO:0007669"/>
    <property type="project" value="InterPro"/>
</dbReference>
<dbReference type="InterPro" id="IPR003851">
    <property type="entry name" value="Znf_Dof"/>
</dbReference>
<dbReference type="PROSITE" id="PS50884">
    <property type="entry name" value="ZF_DOF_2"/>
    <property type="match status" value="1"/>
</dbReference>
<evidence type="ECO:0000256" key="7">
    <source>
        <dbReference type="ARBA" id="ARBA00023242"/>
    </source>
</evidence>
<evidence type="ECO:0000313" key="11">
    <source>
        <dbReference type="EMBL" id="OEL16479.1"/>
    </source>
</evidence>
<name>A0A1E5UU95_9POAL</name>
<evidence type="ECO:0000256" key="4">
    <source>
        <dbReference type="ARBA" id="ARBA00023015"/>
    </source>
</evidence>
<dbReference type="PANTHER" id="PTHR31089">
    <property type="entry name" value="CYCLIC DOF FACTOR 2"/>
    <property type="match status" value="1"/>
</dbReference>
<dbReference type="EMBL" id="LWDX02062850">
    <property type="protein sequence ID" value="OEL16479.1"/>
    <property type="molecule type" value="Genomic_DNA"/>
</dbReference>
<organism evidence="11 12">
    <name type="scientific">Dichanthelium oligosanthes</name>
    <dbReference type="NCBI Taxonomy" id="888268"/>
    <lineage>
        <taxon>Eukaryota</taxon>
        <taxon>Viridiplantae</taxon>
        <taxon>Streptophyta</taxon>
        <taxon>Embryophyta</taxon>
        <taxon>Tracheophyta</taxon>
        <taxon>Spermatophyta</taxon>
        <taxon>Magnoliopsida</taxon>
        <taxon>Liliopsida</taxon>
        <taxon>Poales</taxon>
        <taxon>Poaceae</taxon>
        <taxon>PACMAD clade</taxon>
        <taxon>Panicoideae</taxon>
        <taxon>Panicodae</taxon>
        <taxon>Paniceae</taxon>
        <taxon>Dichantheliinae</taxon>
        <taxon>Dichanthelium</taxon>
    </lineage>
</organism>
<sequence>MDASRGPDRDQHQDTAIQLFGLSIPVPGSSTPPPPRPHPSTKVADDGGSSQKGKADDPKSEEAKADSGGSGEAKAFQKPDAILPCPRCNSVDTKFCYFNNYNEKQPRHYCRNCPAKEDEANTSSGSQVVLDLVLGSGDKKEERSCLPSAAVASGSSDNSEVGLSRLSLLPPMMPAPGIRAHAVPFPQVSPLWSCFPGWPNGAWTVLGTTLPSLPPSSVACSGGDSLALGKHPREEEKAEKTFWVPKALRVTDPEEAAKSTIWDSLGIKPDEGTFCK</sequence>
<keyword evidence="1" id="KW-0479">Metal-binding</keyword>
<evidence type="ECO:0000256" key="5">
    <source>
        <dbReference type="ARBA" id="ARBA00023125"/>
    </source>
</evidence>
<dbReference type="GO" id="GO:0003677">
    <property type="term" value="F:DNA binding"/>
    <property type="evidence" value="ECO:0007669"/>
    <property type="project" value="UniProtKB-UniRule"/>
</dbReference>
<keyword evidence="4" id="KW-0805">Transcription regulation</keyword>
<dbReference type="GO" id="GO:0005634">
    <property type="term" value="C:nucleus"/>
    <property type="evidence" value="ECO:0007669"/>
    <property type="project" value="UniProtKB-SubCell"/>
</dbReference>
<keyword evidence="3" id="KW-0862">Zinc</keyword>
<keyword evidence="5 8" id="KW-0238">DNA-binding</keyword>
<feature type="compositionally biased region" description="Basic and acidic residues" evidence="9">
    <location>
        <begin position="1"/>
        <end position="13"/>
    </location>
</feature>
<evidence type="ECO:0000256" key="2">
    <source>
        <dbReference type="ARBA" id="ARBA00022771"/>
    </source>
</evidence>
<evidence type="ECO:0000256" key="1">
    <source>
        <dbReference type="ARBA" id="ARBA00022723"/>
    </source>
</evidence>
<evidence type="ECO:0000313" key="12">
    <source>
        <dbReference type="Proteomes" id="UP000095767"/>
    </source>
</evidence>
<keyword evidence="7 8" id="KW-0539">Nucleus</keyword>
<dbReference type="STRING" id="888268.A0A1E5UU95"/>
<reference evidence="11 12" key="1">
    <citation type="submission" date="2016-09" db="EMBL/GenBank/DDBJ databases">
        <title>The draft genome of Dichanthelium oligosanthes: A C3 panicoid grass species.</title>
        <authorList>
            <person name="Studer A.J."/>
            <person name="Schnable J.C."/>
            <person name="Brutnell T.P."/>
        </authorList>
    </citation>
    <scope>NUCLEOTIDE SEQUENCE [LARGE SCALE GENOMIC DNA]</scope>
    <source>
        <strain evidence="12">cv. Kellogg 1175</strain>
        <tissue evidence="11">Leaf</tissue>
    </source>
</reference>
<evidence type="ECO:0000256" key="8">
    <source>
        <dbReference type="PROSITE-ProRule" id="PRU00071"/>
    </source>
</evidence>
<dbReference type="AlphaFoldDB" id="A0A1E5UU95"/>
<evidence type="ECO:0000256" key="6">
    <source>
        <dbReference type="ARBA" id="ARBA00023163"/>
    </source>
</evidence>